<dbReference type="PANTHER" id="PTHR43569">
    <property type="entry name" value="AMIDOHYDROLASE"/>
    <property type="match status" value="1"/>
</dbReference>
<dbReference type="Proteomes" id="UP000247755">
    <property type="component" value="Unassembled WGS sequence"/>
</dbReference>
<dbReference type="InterPro" id="IPR032466">
    <property type="entry name" value="Metal_Hydrolase"/>
</dbReference>
<evidence type="ECO:0000256" key="1">
    <source>
        <dbReference type="ARBA" id="ARBA00038310"/>
    </source>
</evidence>
<sequence>MASPPVAGSGCGERGGEWRHVTAEHEDTMGAVRIDSHQHFWRYRAADYPWIGAGMGVLAHDYLPDALWPLMHAQALGASIAVQARAGRDETAFLLDLARDDARIAAVVGWEDLGAPQLADRIAEWRSPKLRGFRHQVQDEADAGAFVADPGLNRGIAWLQANGYVYDVLVFERQLPAVRAFCARQDAHWLVLDHVGKPALAEFERDETAFARWRAALRELGAMPHVACKLSGLVTETDWRRGLRAQDVRHIEQCLDAALDAFGPQRLMFGSDWPVCLLAASYDEVASIVERWAESRLSAAERNALWGGTAAQCYGVPA</sequence>
<accession>A0A318IFM1</accession>
<comment type="similarity">
    <text evidence="1">Belongs to the metallo-dependent hydrolases superfamily.</text>
</comment>
<evidence type="ECO:0000313" key="4">
    <source>
        <dbReference type="Proteomes" id="UP000247755"/>
    </source>
</evidence>
<dbReference type="GO" id="GO:0016787">
    <property type="term" value="F:hydrolase activity"/>
    <property type="evidence" value="ECO:0007669"/>
    <property type="project" value="InterPro"/>
</dbReference>
<protein>
    <submittedName>
        <fullName evidence="3">L-fuconolactonase</fullName>
    </submittedName>
</protein>
<dbReference type="AlphaFoldDB" id="A0A318IFM1"/>
<proteinExistence type="inferred from homology"/>
<dbReference type="EMBL" id="QJJY01000014">
    <property type="protein sequence ID" value="PXX31076.1"/>
    <property type="molecule type" value="Genomic_DNA"/>
</dbReference>
<dbReference type="SUPFAM" id="SSF51556">
    <property type="entry name" value="Metallo-dependent hydrolases"/>
    <property type="match status" value="1"/>
</dbReference>
<feature type="domain" description="Amidohydrolase-related" evidence="2">
    <location>
        <begin position="34"/>
        <end position="315"/>
    </location>
</feature>
<dbReference type="Pfam" id="PF04909">
    <property type="entry name" value="Amidohydro_2"/>
    <property type="match status" value="1"/>
</dbReference>
<evidence type="ECO:0000313" key="3">
    <source>
        <dbReference type="EMBL" id="PXX31076.1"/>
    </source>
</evidence>
<comment type="caution">
    <text evidence="3">The sequence shown here is derived from an EMBL/GenBank/DDBJ whole genome shotgun (WGS) entry which is preliminary data.</text>
</comment>
<name>A0A318IFM1_BURPY</name>
<gene>
    <name evidence="3" type="ORF">NA66_101480</name>
</gene>
<dbReference type="PANTHER" id="PTHR43569:SF2">
    <property type="entry name" value="AMIDOHYDROLASE-RELATED DOMAIN-CONTAINING PROTEIN"/>
    <property type="match status" value="1"/>
</dbReference>
<dbReference type="InterPro" id="IPR006680">
    <property type="entry name" value="Amidohydro-rel"/>
</dbReference>
<dbReference type="InterPro" id="IPR052350">
    <property type="entry name" value="Metallo-dep_Lactonases"/>
</dbReference>
<reference evidence="3 4" key="1">
    <citation type="submission" date="2018-05" db="EMBL/GenBank/DDBJ databases">
        <title>Comparative genomics of bacterial root endophytes of switchgrass collected from native prairies over two seasons.</title>
        <authorList>
            <person name="Tang Y."/>
        </authorList>
    </citation>
    <scope>NUCLEOTIDE SEQUENCE [LARGE SCALE GENOMIC DNA]</scope>
    <source>
        <strain evidence="3 4">NFIX32</strain>
    </source>
</reference>
<evidence type="ECO:0000259" key="2">
    <source>
        <dbReference type="Pfam" id="PF04909"/>
    </source>
</evidence>
<organism evidence="3 4">
    <name type="scientific">Burkholderia pyrrocinia</name>
    <name type="common">Pseudomonas pyrrocinia</name>
    <dbReference type="NCBI Taxonomy" id="60550"/>
    <lineage>
        <taxon>Bacteria</taxon>
        <taxon>Pseudomonadati</taxon>
        <taxon>Pseudomonadota</taxon>
        <taxon>Betaproteobacteria</taxon>
        <taxon>Burkholderiales</taxon>
        <taxon>Burkholderiaceae</taxon>
        <taxon>Burkholderia</taxon>
        <taxon>Burkholderia cepacia complex</taxon>
    </lineage>
</organism>
<dbReference type="Gene3D" id="3.20.20.140">
    <property type="entry name" value="Metal-dependent hydrolases"/>
    <property type="match status" value="1"/>
</dbReference>